<dbReference type="InterPro" id="IPR000850">
    <property type="entry name" value="Adenylat/UMP-CMP_kin"/>
</dbReference>
<dbReference type="GO" id="GO:0005524">
    <property type="term" value="F:ATP binding"/>
    <property type="evidence" value="ECO:0007669"/>
    <property type="project" value="UniProtKB-KW"/>
</dbReference>
<dbReference type="Proteomes" id="UP000228700">
    <property type="component" value="Unassembled WGS sequence"/>
</dbReference>
<keyword evidence="6" id="KW-0067">ATP-binding</keyword>
<dbReference type="GO" id="GO:0005737">
    <property type="term" value="C:cytoplasm"/>
    <property type="evidence" value="ECO:0007669"/>
    <property type="project" value="UniProtKB-SubCell"/>
</dbReference>
<name>A0A2M8LCV1_9BACT</name>
<accession>A0A2M8LCV1</accession>
<dbReference type="PANTHER" id="PTHR23359">
    <property type="entry name" value="NUCLEOTIDE KINASE"/>
    <property type="match status" value="1"/>
</dbReference>
<protein>
    <recommendedName>
        <fullName evidence="6">Adenylate kinase</fullName>
        <ecNumber evidence="6">2.7.4.3</ecNumber>
    </recommendedName>
</protein>
<comment type="catalytic activity">
    <reaction evidence="6">
        <text>AMP + ATP = 2 ADP</text>
        <dbReference type="Rhea" id="RHEA:12973"/>
        <dbReference type="ChEBI" id="CHEBI:30616"/>
        <dbReference type="ChEBI" id="CHEBI:456215"/>
        <dbReference type="ChEBI" id="CHEBI:456216"/>
        <dbReference type="EC" id="2.7.4.3"/>
    </reaction>
</comment>
<gene>
    <name evidence="7" type="ORF">COV01_00180</name>
</gene>
<proteinExistence type="inferred from homology"/>
<keyword evidence="2" id="KW-0545">Nucleotide biosynthesis</keyword>
<sequence>MSVKTFIFIGRSGCGKGTQAALLETYIKGRDIKTHIVHLETGALFREFFKGSSYSHKLAHDLYTVGGLQPEFLTVHLWSNFFVKYMKDNVHLIIDGTPRKLHEAHILDTALKFYARPKPYIVYINVSREWSEKRLEARHREDDTKRDIKSRLDWFDTDVVPALDFYRNSEDYEFLNINGEQDIENVHEEILKRCSL</sequence>
<dbReference type="PRINTS" id="PR00094">
    <property type="entry name" value="ADENYLTKNASE"/>
</dbReference>
<comment type="caution">
    <text evidence="7">The sequence shown here is derived from an EMBL/GenBank/DDBJ whole genome shotgun (WGS) entry which is preliminary data.</text>
</comment>
<dbReference type="AlphaFoldDB" id="A0A2M8LCV1"/>
<dbReference type="EC" id="2.7.4.3" evidence="6"/>
<evidence type="ECO:0000256" key="6">
    <source>
        <dbReference type="RuleBase" id="RU003331"/>
    </source>
</evidence>
<organism evidence="7 8">
    <name type="scientific">Candidatus Taylorbacteria bacterium CG10_big_fil_rev_8_21_14_0_10_41_48</name>
    <dbReference type="NCBI Taxonomy" id="1975024"/>
    <lineage>
        <taxon>Bacteria</taxon>
        <taxon>Candidatus Tayloriibacteriota</taxon>
    </lineage>
</organism>
<evidence type="ECO:0000256" key="5">
    <source>
        <dbReference type="RuleBase" id="RU003330"/>
    </source>
</evidence>
<evidence type="ECO:0000256" key="2">
    <source>
        <dbReference type="ARBA" id="ARBA00022727"/>
    </source>
</evidence>
<comment type="subunit">
    <text evidence="6">Monomer.</text>
</comment>
<keyword evidence="3 6" id="KW-0547">Nucleotide-binding</keyword>
<dbReference type="GO" id="GO:0004017">
    <property type="term" value="F:AMP kinase activity"/>
    <property type="evidence" value="ECO:0007669"/>
    <property type="project" value="UniProtKB-EC"/>
</dbReference>
<evidence type="ECO:0000256" key="3">
    <source>
        <dbReference type="ARBA" id="ARBA00022741"/>
    </source>
</evidence>
<comment type="similarity">
    <text evidence="5">Belongs to the adenylate kinase family.</text>
</comment>
<dbReference type="SUPFAM" id="SSF52540">
    <property type="entry name" value="P-loop containing nucleoside triphosphate hydrolases"/>
    <property type="match status" value="1"/>
</dbReference>
<reference evidence="8" key="1">
    <citation type="submission" date="2017-09" db="EMBL/GenBank/DDBJ databases">
        <title>Depth-based differentiation of microbial function through sediment-hosted aquifers and enrichment of novel symbionts in the deep terrestrial subsurface.</title>
        <authorList>
            <person name="Probst A.J."/>
            <person name="Ladd B."/>
            <person name="Jarett J.K."/>
            <person name="Geller-Mcgrath D.E."/>
            <person name="Sieber C.M.K."/>
            <person name="Emerson J.B."/>
            <person name="Anantharaman K."/>
            <person name="Thomas B.C."/>
            <person name="Malmstrom R."/>
            <person name="Stieglmeier M."/>
            <person name="Klingl A."/>
            <person name="Woyke T."/>
            <person name="Ryan C.M."/>
            <person name="Banfield J.F."/>
        </authorList>
    </citation>
    <scope>NUCLEOTIDE SEQUENCE [LARGE SCALE GENOMIC DNA]</scope>
</reference>
<dbReference type="InterPro" id="IPR027417">
    <property type="entry name" value="P-loop_NTPase"/>
</dbReference>
<dbReference type="Pfam" id="PF00406">
    <property type="entry name" value="ADK"/>
    <property type="match status" value="1"/>
</dbReference>
<dbReference type="Gene3D" id="3.40.50.300">
    <property type="entry name" value="P-loop containing nucleotide triphosphate hydrolases"/>
    <property type="match status" value="1"/>
</dbReference>
<keyword evidence="1 5" id="KW-0808">Transferase</keyword>
<evidence type="ECO:0000256" key="1">
    <source>
        <dbReference type="ARBA" id="ARBA00022679"/>
    </source>
</evidence>
<dbReference type="EMBL" id="PFEQ01000001">
    <property type="protein sequence ID" value="PJE74443.1"/>
    <property type="molecule type" value="Genomic_DNA"/>
</dbReference>
<evidence type="ECO:0000313" key="8">
    <source>
        <dbReference type="Proteomes" id="UP000228700"/>
    </source>
</evidence>
<keyword evidence="4 5" id="KW-0418">Kinase</keyword>
<evidence type="ECO:0000256" key="4">
    <source>
        <dbReference type="ARBA" id="ARBA00022777"/>
    </source>
</evidence>
<evidence type="ECO:0000313" key="7">
    <source>
        <dbReference type="EMBL" id="PJE74443.1"/>
    </source>
</evidence>
<comment type="subcellular location">
    <subcellularLocation>
        <location evidence="6">Cytoplasm</location>
    </subcellularLocation>
</comment>